<sequence length="332" mass="36780">MSQYTSLADMDPEVAAVVAQLPPPPPIVDINEARIHANGSIDIVKQILEPQLPDASTYRIQDHQVPVEGGEILVRSIVPVLGTGHETDTFPLLFWMHGGGWCVGNIELDDYYLRRIAVEMKISVLNVEYRLAPEYTFPTGLNDCYTSLKWAVDNLPLFQASLDKGFIIGGCSSGANFSAVLAFRVRDDPYFEGRRLRGQLLQVPATVHPDAYPDEYKSELLSIGLKNAPIISPEMLSTLPKLLGAPPTDPEFSVLLNTNRKGLAPAYFQIAGFDPLRDEGLLYEKLLREAGVKTKLDVYPGLPHGAHVLLRHLPVGQKFENDTKDGIRWLLN</sequence>
<name>A0AAD5VAL2_9APHY</name>
<proteinExistence type="predicted"/>
<organism evidence="3 4">
    <name type="scientific">Meripilus lineatus</name>
    <dbReference type="NCBI Taxonomy" id="2056292"/>
    <lineage>
        <taxon>Eukaryota</taxon>
        <taxon>Fungi</taxon>
        <taxon>Dikarya</taxon>
        <taxon>Basidiomycota</taxon>
        <taxon>Agaricomycotina</taxon>
        <taxon>Agaricomycetes</taxon>
        <taxon>Polyporales</taxon>
        <taxon>Meripilaceae</taxon>
        <taxon>Meripilus</taxon>
    </lineage>
</organism>
<reference evidence="3" key="1">
    <citation type="submission" date="2022-07" db="EMBL/GenBank/DDBJ databases">
        <title>Genome Sequence of Physisporinus lineatus.</title>
        <authorList>
            <person name="Buettner E."/>
        </authorList>
    </citation>
    <scope>NUCLEOTIDE SEQUENCE</scope>
    <source>
        <strain evidence="3">VT162</strain>
    </source>
</reference>
<dbReference type="PANTHER" id="PTHR48081">
    <property type="entry name" value="AB HYDROLASE SUPERFAMILY PROTEIN C4A8.06C"/>
    <property type="match status" value="1"/>
</dbReference>
<evidence type="ECO:0000259" key="2">
    <source>
        <dbReference type="Pfam" id="PF07859"/>
    </source>
</evidence>
<dbReference type="InterPro" id="IPR013094">
    <property type="entry name" value="AB_hydrolase_3"/>
</dbReference>
<keyword evidence="4" id="KW-1185">Reference proteome</keyword>
<dbReference type="EMBL" id="JANAWD010000112">
    <property type="protein sequence ID" value="KAJ3486728.1"/>
    <property type="molecule type" value="Genomic_DNA"/>
</dbReference>
<dbReference type="Proteomes" id="UP001212997">
    <property type="component" value="Unassembled WGS sequence"/>
</dbReference>
<dbReference type="PANTHER" id="PTHR48081:SF8">
    <property type="entry name" value="ALPHA_BETA HYDROLASE FOLD-3 DOMAIN-CONTAINING PROTEIN-RELATED"/>
    <property type="match status" value="1"/>
</dbReference>
<comment type="caution">
    <text evidence="3">The sequence shown here is derived from an EMBL/GenBank/DDBJ whole genome shotgun (WGS) entry which is preliminary data.</text>
</comment>
<protein>
    <recommendedName>
        <fullName evidence="2">Alpha/beta hydrolase fold-3 domain-containing protein</fullName>
    </recommendedName>
</protein>
<dbReference type="Pfam" id="PF07859">
    <property type="entry name" value="Abhydrolase_3"/>
    <property type="match status" value="1"/>
</dbReference>
<gene>
    <name evidence="3" type="ORF">NLI96_g4017</name>
</gene>
<evidence type="ECO:0000313" key="3">
    <source>
        <dbReference type="EMBL" id="KAJ3486728.1"/>
    </source>
</evidence>
<dbReference type="InterPro" id="IPR050300">
    <property type="entry name" value="GDXG_lipolytic_enzyme"/>
</dbReference>
<dbReference type="AlphaFoldDB" id="A0AAD5VAL2"/>
<dbReference type="InterPro" id="IPR029058">
    <property type="entry name" value="AB_hydrolase_fold"/>
</dbReference>
<keyword evidence="1" id="KW-0378">Hydrolase</keyword>
<accession>A0AAD5VAL2</accession>
<evidence type="ECO:0000256" key="1">
    <source>
        <dbReference type="ARBA" id="ARBA00022801"/>
    </source>
</evidence>
<feature type="domain" description="Alpha/beta hydrolase fold-3" evidence="2">
    <location>
        <begin position="93"/>
        <end position="307"/>
    </location>
</feature>
<evidence type="ECO:0000313" key="4">
    <source>
        <dbReference type="Proteomes" id="UP001212997"/>
    </source>
</evidence>
<dbReference type="Gene3D" id="3.40.50.1820">
    <property type="entry name" value="alpha/beta hydrolase"/>
    <property type="match status" value="1"/>
</dbReference>
<dbReference type="GO" id="GO:0016787">
    <property type="term" value="F:hydrolase activity"/>
    <property type="evidence" value="ECO:0007669"/>
    <property type="project" value="UniProtKB-KW"/>
</dbReference>
<dbReference type="SUPFAM" id="SSF53474">
    <property type="entry name" value="alpha/beta-Hydrolases"/>
    <property type="match status" value="1"/>
</dbReference>